<dbReference type="Gene3D" id="2.30.110.10">
    <property type="entry name" value="Electron Transport, Fmn-binding Protein, Chain A"/>
    <property type="match status" value="1"/>
</dbReference>
<comment type="pathway">
    <text evidence="6">Cofactor metabolism; pyridoxal 5'-phosphate salvage; pyridoxal 5'-phosphate from pyridoxine 5'-phosphate: step 1/1.</text>
</comment>
<evidence type="ECO:0000259" key="8">
    <source>
        <dbReference type="Pfam" id="PF01243"/>
    </source>
</evidence>
<feature type="binding site" evidence="6">
    <location>
        <begin position="190"/>
        <end position="192"/>
    </location>
    <ligand>
        <name>substrate</name>
    </ligand>
</feature>
<dbReference type="EC" id="1.4.3.5" evidence="6"/>
<dbReference type="GO" id="GO:0010181">
    <property type="term" value="F:FMN binding"/>
    <property type="evidence" value="ECO:0007669"/>
    <property type="project" value="UniProtKB-UniRule"/>
</dbReference>
<keyword evidence="3 6" id="KW-0288">FMN</keyword>
<dbReference type="InterPro" id="IPR000659">
    <property type="entry name" value="Pyridox_Oxase"/>
</dbReference>
<dbReference type="NCBIfam" id="NF004231">
    <property type="entry name" value="PRK05679.1"/>
    <property type="match status" value="1"/>
</dbReference>
<comment type="function">
    <text evidence="6">Catalyzes the oxidation of either pyridoxine 5'-phosphate (PNP) or pyridoxamine 5'-phosphate (PMP) into pyridoxal 5'-phosphate (PLP).</text>
</comment>
<feature type="binding site" evidence="6 7">
    <location>
        <begin position="60"/>
        <end position="65"/>
    </location>
    <ligand>
        <name>FMN</name>
        <dbReference type="ChEBI" id="CHEBI:58210"/>
    </ligand>
</feature>
<comment type="cofactor">
    <cofactor evidence="6 7">
        <name>FMN</name>
        <dbReference type="ChEBI" id="CHEBI:58210"/>
    </cofactor>
    <text evidence="6 7">Binds 1 FMN per subunit.</text>
</comment>
<dbReference type="Proteomes" id="UP000063308">
    <property type="component" value="Chromosome"/>
</dbReference>
<keyword evidence="5 6" id="KW-0664">Pyridoxine biosynthesis</keyword>
<feature type="binding site" evidence="6 7">
    <location>
        <position position="82"/>
    </location>
    <ligand>
        <name>FMN</name>
        <dbReference type="ChEBI" id="CHEBI:58210"/>
    </ligand>
</feature>
<feature type="binding site" evidence="6 7">
    <location>
        <position position="104"/>
    </location>
    <ligand>
        <name>FMN</name>
        <dbReference type="ChEBI" id="CHEBI:58210"/>
    </ligand>
</feature>
<comment type="catalytic activity">
    <reaction evidence="6">
        <text>pyridoxamine 5'-phosphate + O2 + H2O = pyridoxal 5'-phosphate + H2O2 + NH4(+)</text>
        <dbReference type="Rhea" id="RHEA:15817"/>
        <dbReference type="ChEBI" id="CHEBI:15377"/>
        <dbReference type="ChEBI" id="CHEBI:15379"/>
        <dbReference type="ChEBI" id="CHEBI:16240"/>
        <dbReference type="ChEBI" id="CHEBI:28938"/>
        <dbReference type="ChEBI" id="CHEBI:58451"/>
        <dbReference type="ChEBI" id="CHEBI:597326"/>
        <dbReference type="EC" id="1.4.3.5"/>
    </reaction>
</comment>
<dbReference type="UniPathway" id="UPA01068">
    <property type="reaction ID" value="UER00304"/>
</dbReference>
<dbReference type="PROSITE" id="PS01064">
    <property type="entry name" value="PYRIDOX_OXIDASE"/>
    <property type="match status" value="1"/>
</dbReference>
<evidence type="ECO:0000313" key="10">
    <source>
        <dbReference type="EMBL" id="BAR59691.1"/>
    </source>
</evidence>
<feature type="binding site" evidence="6">
    <location>
        <begin position="75"/>
        <end position="76"/>
    </location>
    <ligand>
        <name>FMN</name>
        <dbReference type="ChEBI" id="CHEBI:58210"/>
    </ligand>
</feature>
<dbReference type="InterPro" id="IPR011576">
    <property type="entry name" value="Pyridox_Oxase_N"/>
</dbReference>
<evidence type="ECO:0000313" key="11">
    <source>
        <dbReference type="Proteomes" id="UP000063308"/>
    </source>
</evidence>
<dbReference type="EMBL" id="AP014685">
    <property type="protein sequence ID" value="BAR59691.1"/>
    <property type="molecule type" value="Genomic_DNA"/>
</dbReference>
<dbReference type="InterPro" id="IPR019740">
    <property type="entry name" value="Pyridox_Oxase_CS"/>
</dbReference>
<dbReference type="GO" id="GO:0004733">
    <property type="term" value="F:pyridoxamine phosphate oxidase activity"/>
    <property type="evidence" value="ECO:0007669"/>
    <property type="project" value="UniProtKB-UniRule"/>
</dbReference>
<evidence type="ECO:0000259" key="9">
    <source>
        <dbReference type="Pfam" id="PF10590"/>
    </source>
</evidence>
<dbReference type="SMR" id="A0A0E4FWB5"/>
<dbReference type="InterPro" id="IPR019576">
    <property type="entry name" value="Pyridoxamine_oxidase_dimer_C"/>
</dbReference>
<dbReference type="FunFam" id="2.30.110.10:FF:000012">
    <property type="entry name" value="Predicted protein"/>
    <property type="match status" value="1"/>
</dbReference>
<comment type="caution">
    <text evidence="6">Lacks conserved residue(s) required for the propagation of feature annotation.</text>
</comment>
<evidence type="ECO:0000256" key="6">
    <source>
        <dbReference type="HAMAP-Rule" id="MF_01629"/>
    </source>
</evidence>
<proteinExistence type="inferred from homology"/>
<feature type="binding site" evidence="6">
    <location>
        <position position="126"/>
    </location>
    <ligand>
        <name>substrate</name>
    </ligand>
</feature>
<sequence length="213" mass="24181">MTDTTSMKHQTPLTSGDFTAADEPFALFETWLNEAIKSEPNDPNAMALATVDPDGLPDVRMVLMKGFDTEGFVFYSHIASQKGRELAANPKAALLFHWKSLRRQVRIRGNVTPVTDAEADAYFATRPKQAQIGAWASKQSEALESRFAFEQAIAKVAAKYIIGEVPRPPGWSGWRITPVRIEFWHDRPFRLHDRIEFRRDAAGQKWSKTRMYP</sequence>
<dbReference type="Pfam" id="PF10590">
    <property type="entry name" value="PNP_phzG_C"/>
    <property type="match status" value="1"/>
</dbReference>
<dbReference type="InterPro" id="IPR012349">
    <property type="entry name" value="Split_barrel_FMN-bd"/>
</dbReference>
<keyword evidence="4 6" id="KW-0560">Oxidoreductase</keyword>
<protein>
    <recommendedName>
        <fullName evidence="6">Pyridoxine/pyridoxamine 5'-phosphate oxidase</fullName>
        <ecNumber evidence="6">1.4.3.5</ecNumber>
    </recommendedName>
    <alternativeName>
        <fullName evidence="6">PNP/PMP oxidase</fullName>
        <shortName evidence="6">PNPOx</shortName>
    </alternativeName>
    <alternativeName>
        <fullName evidence="6">Pyridoxal 5'-phosphate synthase</fullName>
    </alternativeName>
</protein>
<evidence type="ECO:0000256" key="2">
    <source>
        <dbReference type="ARBA" id="ARBA00022630"/>
    </source>
</evidence>
<evidence type="ECO:0000256" key="7">
    <source>
        <dbReference type="PIRSR" id="PIRSR000190-2"/>
    </source>
</evidence>
<reference evidence="10 11" key="1">
    <citation type="submission" date="2014-11" db="EMBL/GenBank/DDBJ databases">
        <title>Symbiosis island explosion on the genome of extra-slow-growing strains of soybean bradyrhizobia with massive insertion sequences.</title>
        <authorList>
            <person name="Iida T."/>
            <person name="Minamisawa K."/>
        </authorList>
    </citation>
    <scope>NUCLEOTIDE SEQUENCE [LARGE SCALE GENOMIC DNA]</scope>
    <source>
        <strain evidence="10 11">NK6</strain>
    </source>
</reference>
<feature type="domain" description="Pyridoxamine 5'-phosphate oxidase N-terminal" evidence="8">
    <location>
        <begin position="32"/>
        <end position="158"/>
    </location>
</feature>
<dbReference type="HAMAP" id="MF_01629">
    <property type="entry name" value="PdxH"/>
    <property type="match status" value="1"/>
</dbReference>
<dbReference type="Pfam" id="PF01243">
    <property type="entry name" value="PNPOx_N"/>
    <property type="match status" value="1"/>
</dbReference>
<feature type="binding site" evidence="6">
    <location>
        <position position="122"/>
    </location>
    <ligand>
        <name>substrate</name>
    </ligand>
</feature>
<evidence type="ECO:0000256" key="1">
    <source>
        <dbReference type="ARBA" id="ARBA00007301"/>
    </source>
</evidence>
<dbReference type="PANTHER" id="PTHR10851:SF0">
    <property type="entry name" value="PYRIDOXINE-5'-PHOSPHATE OXIDASE"/>
    <property type="match status" value="1"/>
</dbReference>
<comment type="similarity">
    <text evidence="1 6">Belongs to the pyridoxamine 5'-phosphate oxidase family.</text>
</comment>
<dbReference type="SUPFAM" id="SSF50475">
    <property type="entry name" value="FMN-binding split barrel"/>
    <property type="match status" value="1"/>
</dbReference>
<evidence type="ECO:0000256" key="4">
    <source>
        <dbReference type="ARBA" id="ARBA00023002"/>
    </source>
</evidence>
<dbReference type="OMA" id="AYFRTRP"/>
<accession>A0A0E4FWB5</accession>
<dbReference type="NCBIfam" id="TIGR00558">
    <property type="entry name" value="pdxH"/>
    <property type="match status" value="1"/>
</dbReference>
<dbReference type="PANTHER" id="PTHR10851">
    <property type="entry name" value="PYRIDOXINE-5-PHOSPHATE OXIDASE"/>
    <property type="match status" value="1"/>
</dbReference>
<dbReference type="GO" id="GO:0008615">
    <property type="term" value="P:pyridoxine biosynthetic process"/>
    <property type="evidence" value="ECO:0007669"/>
    <property type="project" value="UniProtKB-UniRule"/>
</dbReference>
<feature type="domain" description="Pyridoxine 5'-phosphate oxidase dimerisation C-terminal" evidence="9">
    <location>
        <begin position="171"/>
        <end position="213"/>
    </location>
</feature>
<evidence type="ECO:0000256" key="3">
    <source>
        <dbReference type="ARBA" id="ARBA00022643"/>
    </source>
</evidence>
<comment type="pathway">
    <text evidence="6">Cofactor metabolism; pyridoxal 5'-phosphate salvage; pyridoxal 5'-phosphate from pyridoxamine 5'-phosphate: step 1/1.</text>
</comment>
<dbReference type="PIRSF" id="PIRSF000190">
    <property type="entry name" value="Pyd_amn-ph_oxd"/>
    <property type="match status" value="1"/>
</dbReference>
<gene>
    <name evidence="6" type="primary">pdxH</name>
    <name evidence="10" type="ORF">NK6_6539</name>
</gene>
<dbReference type="GeneID" id="46489672"/>
<feature type="binding site" evidence="6">
    <location>
        <position position="65"/>
    </location>
    <ligand>
        <name>substrate</name>
    </ligand>
</feature>
<dbReference type="RefSeq" id="WP_011085410.1">
    <property type="nucleotide sequence ID" value="NZ_AJQI01000142.1"/>
</dbReference>
<organism evidence="10 11">
    <name type="scientific">Bradyrhizobium diazoefficiens</name>
    <dbReference type="NCBI Taxonomy" id="1355477"/>
    <lineage>
        <taxon>Bacteria</taxon>
        <taxon>Pseudomonadati</taxon>
        <taxon>Pseudomonadota</taxon>
        <taxon>Alphaproteobacteria</taxon>
        <taxon>Hyphomicrobiales</taxon>
        <taxon>Nitrobacteraceae</taxon>
        <taxon>Bradyrhizobium</taxon>
    </lineage>
</organism>
<dbReference type="AlphaFoldDB" id="A0A0E4FWB5"/>
<comment type="subunit">
    <text evidence="6">Homodimer.</text>
</comment>
<feature type="binding site" evidence="6 7">
    <location>
        <begin position="139"/>
        <end position="140"/>
    </location>
    <ligand>
        <name>FMN</name>
        <dbReference type="ChEBI" id="CHEBI:58210"/>
    </ligand>
</feature>
<feature type="binding site" evidence="6 7">
    <location>
        <position position="184"/>
    </location>
    <ligand>
        <name>FMN</name>
        <dbReference type="ChEBI" id="CHEBI:58210"/>
    </ligand>
</feature>
<comment type="catalytic activity">
    <reaction evidence="6">
        <text>pyridoxine 5'-phosphate + O2 = pyridoxal 5'-phosphate + H2O2</text>
        <dbReference type="Rhea" id="RHEA:15149"/>
        <dbReference type="ChEBI" id="CHEBI:15379"/>
        <dbReference type="ChEBI" id="CHEBI:16240"/>
        <dbReference type="ChEBI" id="CHEBI:58589"/>
        <dbReference type="ChEBI" id="CHEBI:597326"/>
        <dbReference type="EC" id="1.4.3.5"/>
    </reaction>
</comment>
<evidence type="ECO:0000256" key="5">
    <source>
        <dbReference type="ARBA" id="ARBA00023096"/>
    </source>
</evidence>
<keyword evidence="2 6" id="KW-0285">Flavoprotein</keyword>
<name>A0A0E4FWB5_9BRAD</name>
<feature type="binding site" evidence="6 7">
    <location>
        <position position="194"/>
    </location>
    <ligand>
        <name>FMN</name>
        <dbReference type="ChEBI" id="CHEBI:58210"/>
    </ligand>
</feature>